<evidence type="ECO:0000256" key="8">
    <source>
        <dbReference type="ARBA" id="ARBA00022660"/>
    </source>
</evidence>
<feature type="compositionally biased region" description="Basic residues" evidence="20">
    <location>
        <begin position="48"/>
        <end position="58"/>
    </location>
</feature>
<evidence type="ECO:0000256" key="2">
    <source>
        <dbReference type="ARBA" id="ARBA00004673"/>
    </source>
</evidence>
<reference evidence="23 24" key="1">
    <citation type="submission" date="2021-01" db="EMBL/GenBank/DDBJ databases">
        <title>Biogeographic distribution of Paracoccus.</title>
        <authorList>
            <person name="Hollensteiner J."/>
            <person name="Leineberger J."/>
            <person name="Brinkhoff T."/>
            <person name="Daniel R."/>
        </authorList>
    </citation>
    <scope>NUCLEOTIDE SEQUENCE [LARGE SCALE GENOMIC DNA]</scope>
    <source>
        <strain evidence="23 24">LMG25392</strain>
    </source>
</reference>
<keyword evidence="13 19" id="KW-0249">Electron transport</keyword>
<evidence type="ECO:0000256" key="17">
    <source>
        <dbReference type="ARBA" id="ARBA00023065"/>
    </source>
</evidence>
<evidence type="ECO:0000256" key="14">
    <source>
        <dbReference type="ARBA" id="ARBA00022989"/>
    </source>
</evidence>
<keyword evidence="9 21" id="KW-0812">Transmembrane</keyword>
<protein>
    <recommendedName>
        <fullName evidence="19">Cbb3-type cytochrome c oxidase subunit</fullName>
    </recommendedName>
</protein>
<dbReference type="InterPro" id="IPR050597">
    <property type="entry name" value="Cytochrome_c_Oxidase_Subunit"/>
</dbReference>
<dbReference type="PANTHER" id="PTHR33751:SF1">
    <property type="entry name" value="CBB3-TYPE CYTOCHROME C OXIDASE SUBUNIT FIXP"/>
    <property type="match status" value="1"/>
</dbReference>
<dbReference type="Gene3D" id="1.10.760.10">
    <property type="entry name" value="Cytochrome c-like domain"/>
    <property type="match status" value="2"/>
</dbReference>
<name>A0ABY7STC8_9RHOB</name>
<evidence type="ECO:0000313" key="24">
    <source>
        <dbReference type="Proteomes" id="UP001218412"/>
    </source>
</evidence>
<comment type="function">
    <text evidence="19">C-type cytochrome. Part of the cbb3-type cytochrome c oxidase complex.</text>
</comment>
<comment type="similarity">
    <text evidence="3 19">Belongs to the CcoP / FixP family.</text>
</comment>
<evidence type="ECO:0000256" key="1">
    <source>
        <dbReference type="ARBA" id="ARBA00004533"/>
    </source>
</evidence>
<keyword evidence="5 19" id="KW-1003">Cell membrane</keyword>
<dbReference type="SUPFAM" id="SSF46626">
    <property type="entry name" value="Cytochrome c"/>
    <property type="match status" value="2"/>
</dbReference>
<evidence type="ECO:0000256" key="15">
    <source>
        <dbReference type="ARBA" id="ARBA00023002"/>
    </source>
</evidence>
<evidence type="ECO:0000256" key="11">
    <source>
        <dbReference type="ARBA" id="ARBA00022737"/>
    </source>
</evidence>
<comment type="cofactor">
    <cofactor evidence="19">
        <name>heme c</name>
        <dbReference type="ChEBI" id="CHEBI:61717"/>
    </cofactor>
    <text evidence="19">Binds 2 heme C groups per subunit.</text>
</comment>
<feature type="domain" description="Cytochrome c" evidence="22">
    <location>
        <begin position="256"/>
        <end position="337"/>
    </location>
</feature>
<dbReference type="EMBL" id="CP067134">
    <property type="protein sequence ID" value="WCR10136.1"/>
    <property type="molecule type" value="Genomic_DNA"/>
</dbReference>
<feature type="compositionally biased region" description="Basic and acidic residues" evidence="20">
    <location>
        <begin position="1"/>
        <end position="28"/>
    </location>
</feature>
<dbReference type="InterPro" id="IPR009056">
    <property type="entry name" value="Cyt_c-like_dom"/>
</dbReference>
<keyword evidence="15 19" id="KW-0560">Oxidoreductase</keyword>
<keyword evidence="12 19" id="KW-0375">Hydrogen ion transport</keyword>
<evidence type="ECO:0000256" key="20">
    <source>
        <dbReference type="SAM" id="MobiDB-lite"/>
    </source>
</evidence>
<dbReference type="PRINTS" id="PR00605">
    <property type="entry name" value="CYTCHROMECIC"/>
</dbReference>
<keyword evidence="24" id="KW-1185">Reference proteome</keyword>
<dbReference type="NCBIfam" id="TIGR00782">
    <property type="entry name" value="ccoP"/>
    <property type="match status" value="1"/>
</dbReference>
<dbReference type="InterPro" id="IPR004678">
    <property type="entry name" value="Cyt_c_oxidase_cbb3_su3"/>
</dbReference>
<dbReference type="InterPro" id="IPR036909">
    <property type="entry name" value="Cyt_c-like_dom_sf"/>
</dbReference>
<evidence type="ECO:0000313" key="23">
    <source>
        <dbReference type="EMBL" id="WCR10136.1"/>
    </source>
</evidence>
<dbReference type="InterPro" id="IPR032858">
    <property type="entry name" value="CcoP_N"/>
</dbReference>
<comment type="subcellular location">
    <subcellularLocation>
        <location evidence="1 19">Cell inner membrane</location>
    </subcellularLocation>
</comment>
<dbReference type="PROSITE" id="PS51007">
    <property type="entry name" value="CYTC"/>
    <property type="match status" value="2"/>
</dbReference>
<keyword evidence="11" id="KW-0677">Repeat</keyword>
<gene>
    <name evidence="23" type="primary">ccoP</name>
    <name evidence="23" type="ORF">JHW45_13840</name>
</gene>
<keyword evidence="6 19" id="KW-0997">Cell inner membrane</keyword>
<evidence type="ECO:0000256" key="10">
    <source>
        <dbReference type="ARBA" id="ARBA00022723"/>
    </source>
</evidence>
<dbReference type="Gene3D" id="6.10.280.130">
    <property type="match status" value="1"/>
</dbReference>
<dbReference type="RefSeq" id="WP_272858197.1">
    <property type="nucleotide sequence ID" value="NZ_CP067134.1"/>
</dbReference>
<comment type="pathway">
    <text evidence="2 19">Energy metabolism; oxidative phosphorylation.</text>
</comment>
<feature type="region of interest" description="Disordered" evidence="20">
    <location>
        <begin position="1"/>
        <end position="65"/>
    </location>
</feature>
<evidence type="ECO:0000256" key="5">
    <source>
        <dbReference type="ARBA" id="ARBA00022475"/>
    </source>
</evidence>
<dbReference type="Pfam" id="PF13442">
    <property type="entry name" value="Cytochrome_CBB3"/>
    <property type="match status" value="1"/>
</dbReference>
<keyword evidence="17 19" id="KW-0406">Ion transport</keyword>
<keyword evidence="8 19" id="KW-0679">Respiratory chain</keyword>
<feature type="transmembrane region" description="Helical" evidence="21">
    <location>
        <begin position="83"/>
        <end position="105"/>
    </location>
</feature>
<dbReference type="Pfam" id="PF00034">
    <property type="entry name" value="Cytochrom_C"/>
    <property type="match status" value="1"/>
</dbReference>
<evidence type="ECO:0000256" key="19">
    <source>
        <dbReference type="PIRNR" id="PIRNR000006"/>
    </source>
</evidence>
<keyword evidence="16 19" id="KW-0408">Iron</keyword>
<feature type="compositionally biased region" description="Basic and acidic residues" evidence="20">
    <location>
        <begin position="35"/>
        <end position="47"/>
    </location>
</feature>
<keyword evidence="14 21" id="KW-1133">Transmembrane helix</keyword>
<keyword evidence="7 19" id="KW-0349">Heme</keyword>
<keyword evidence="18 19" id="KW-0472">Membrane</keyword>
<evidence type="ECO:0000256" key="13">
    <source>
        <dbReference type="ARBA" id="ARBA00022982"/>
    </source>
</evidence>
<comment type="subunit">
    <text evidence="19">Component of the cbb3-type cytochrome c oxidase.</text>
</comment>
<dbReference type="PANTHER" id="PTHR33751">
    <property type="entry name" value="CBB3-TYPE CYTOCHROME C OXIDASE SUBUNIT FIXP"/>
    <property type="match status" value="1"/>
</dbReference>
<proteinExistence type="inferred from homology"/>
<evidence type="ECO:0000256" key="21">
    <source>
        <dbReference type="SAM" id="Phobius"/>
    </source>
</evidence>
<evidence type="ECO:0000259" key="22">
    <source>
        <dbReference type="PROSITE" id="PS51007"/>
    </source>
</evidence>
<keyword evidence="4 19" id="KW-0813">Transport</keyword>
<evidence type="ECO:0000256" key="18">
    <source>
        <dbReference type="ARBA" id="ARBA00023136"/>
    </source>
</evidence>
<evidence type="ECO:0000256" key="4">
    <source>
        <dbReference type="ARBA" id="ARBA00022448"/>
    </source>
</evidence>
<sequence>MAEDKDDKHREENRLSLEREAADAEHAAKIAGDIPPRDAPDKPEAPKHRPARRGRRGKTVQEVPSTGHEWDGITEYDNPMPRWWLWTFYATIIWAVGYVIAYPAIPMVSQATQGLLGTTTRDRVAAEIERFDQANAAVQTRLASVELDQIPDDPELMNYATNAGGAVFRTWCAQCHGSGAGGARGYPNLLDNDWLWGGTLEDIHLTLLHGIRDPQDPDTRYSEMPRFGRDELLDRTQINQVVDYVMSLSDLPHDAASAQAGESVFMDNCAVCHMEDGTGDQSQGAPNLADAVWLYGDDRETITRIVSEGPFGVMPAWSNRLSEADIRAVATYVHSLGGGE</sequence>
<evidence type="ECO:0000256" key="9">
    <source>
        <dbReference type="ARBA" id="ARBA00022692"/>
    </source>
</evidence>
<dbReference type="PIRSF" id="PIRSF000006">
    <property type="entry name" value="Cbb3-Cox_fixP"/>
    <property type="match status" value="1"/>
</dbReference>
<evidence type="ECO:0000256" key="6">
    <source>
        <dbReference type="ARBA" id="ARBA00022519"/>
    </source>
</evidence>
<accession>A0ABY7STC8</accession>
<evidence type="ECO:0000256" key="7">
    <source>
        <dbReference type="ARBA" id="ARBA00022617"/>
    </source>
</evidence>
<feature type="domain" description="Cytochrome c" evidence="22">
    <location>
        <begin position="159"/>
        <end position="249"/>
    </location>
</feature>
<organism evidence="23 24">
    <name type="scientific">Paracoccus stylophorae</name>
    <dbReference type="NCBI Taxonomy" id="659350"/>
    <lineage>
        <taxon>Bacteria</taxon>
        <taxon>Pseudomonadati</taxon>
        <taxon>Pseudomonadota</taxon>
        <taxon>Alphaproteobacteria</taxon>
        <taxon>Rhodobacterales</taxon>
        <taxon>Paracoccaceae</taxon>
        <taxon>Paracoccus</taxon>
    </lineage>
</organism>
<keyword evidence="10 19" id="KW-0479">Metal-binding</keyword>
<evidence type="ECO:0000256" key="16">
    <source>
        <dbReference type="ARBA" id="ARBA00023004"/>
    </source>
</evidence>
<evidence type="ECO:0000256" key="12">
    <source>
        <dbReference type="ARBA" id="ARBA00022781"/>
    </source>
</evidence>
<dbReference type="InterPro" id="IPR038414">
    <property type="entry name" value="CcoP_N_sf"/>
</dbReference>
<dbReference type="Proteomes" id="UP001218412">
    <property type="component" value="Chromosome"/>
</dbReference>
<dbReference type="Pfam" id="PF14715">
    <property type="entry name" value="FixP_N"/>
    <property type="match status" value="1"/>
</dbReference>
<evidence type="ECO:0000256" key="3">
    <source>
        <dbReference type="ARBA" id="ARBA00006113"/>
    </source>
</evidence>
<dbReference type="InterPro" id="IPR008168">
    <property type="entry name" value="Cyt_C_IC"/>
</dbReference>